<dbReference type="Gene3D" id="3.40.50.300">
    <property type="entry name" value="P-loop containing nucleotide triphosphate hydrolases"/>
    <property type="match status" value="1"/>
</dbReference>
<dbReference type="SUPFAM" id="SSF52540">
    <property type="entry name" value="P-loop containing nucleoside triphosphate hydrolases"/>
    <property type="match status" value="1"/>
</dbReference>
<dbReference type="CDD" id="cd00009">
    <property type="entry name" value="AAA"/>
    <property type="match status" value="1"/>
</dbReference>
<dbReference type="PANTHER" id="PTHR42759">
    <property type="entry name" value="MOXR FAMILY PROTEIN"/>
    <property type="match status" value="1"/>
</dbReference>
<accession>A0A2G1WDB8</accession>
<dbReference type="Pfam" id="PF17863">
    <property type="entry name" value="AAA_lid_2"/>
    <property type="match status" value="1"/>
</dbReference>
<sequence>MENPSENNMPNRLDTIKAINSNHTNNHVSQPEMDAALVVDQMHEKLCELREQLAGVIVGQEEIAEQLLIGILCRGHCILQGMPGLAKTMMVSTLASLTDLTFRRVQFTPDLMPGDITGTEVLEEDHTTGKRIFRFVEGPLFGNVILADEINRTPPKTQSALLEAMQEHQLTVCGKTYKLPDPFFVLATQNPVETEGTYPLPEAQLDRFLLKIHVRYPTREEEREIARRQTTDYSFETKTVLDVEQISQMQSLVRSVVVSDHVYDAALDLVRGTRPDEGTMSAELKNMVQFGAGPRATIALLMAAKARALINRRCHATVADLIAVATPVLRHRVILTFNAEAAGVDADSVLGKIIEQTPSLKKNSPVIS</sequence>
<name>A0A2G1WDB8_9BACT</name>
<dbReference type="PANTHER" id="PTHR42759:SF1">
    <property type="entry name" value="MAGNESIUM-CHELATASE SUBUNIT CHLD"/>
    <property type="match status" value="1"/>
</dbReference>
<keyword evidence="7" id="KW-1185">Reference proteome</keyword>
<keyword evidence="2" id="KW-0067">ATP-binding</keyword>
<dbReference type="GO" id="GO:0005524">
    <property type="term" value="F:ATP binding"/>
    <property type="evidence" value="ECO:0007669"/>
    <property type="project" value="UniProtKB-KW"/>
</dbReference>
<dbReference type="EMBL" id="NIZW01000001">
    <property type="protein sequence ID" value="PHQ37043.1"/>
    <property type="molecule type" value="Genomic_DNA"/>
</dbReference>
<evidence type="ECO:0000259" key="5">
    <source>
        <dbReference type="Pfam" id="PF17863"/>
    </source>
</evidence>
<organism evidence="6 7">
    <name type="scientific">Rhodopirellula bahusiensis</name>
    <dbReference type="NCBI Taxonomy" id="2014065"/>
    <lineage>
        <taxon>Bacteria</taxon>
        <taxon>Pseudomonadati</taxon>
        <taxon>Planctomycetota</taxon>
        <taxon>Planctomycetia</taxon>
        <taxon>Pirellulales</taxon>
        <taxon>Pirellulaceae</taxon>
        <taxon>Rhodopirellula</taxon>
    </lineage>
</organism>
<dbReference type="RefSeq" id="WP_099258762.1">
    <property type="nucleotide sequence ID" value="NZ_NIZW01000001.1"/>
</dbReference>
<dbReference type="PIRSF" id="PIRSF002849">
    <property type="entry name" value="AAA_ATPase_chaperone_MoxR_prd"/>
    <property type="match status" value="1"/>
</dbReference>
<dbReference type="Gene3D" id="1.10.8.80">
    <property type="entry name" value="Magnesium chelatase subunit I, C-Terminal domain"/>
    <property type="match status" value="1"/>
</dbReference>
<feature type="domain" description="ChlI/MoxR AAA lid" evidence="5">
    <location>
        <begin position="286"/>
        <end position="350"/>
    </location>
</feature>
<protein>
    <submittedName>
        <fullName evidence="6">AAA family ATPase</fullName>
    </submittedName>
</protein>
<dbReference type="OrthoDB" id="9773454at2"/>
<evidence type="ECO:0000313" key="6">
    <source>
        <dbReference type="EMBL" id="PHQ37043.1"/>
    </source>
</evidence>
<feature type="domain" description="ATPase AAA-3" evidence="4">
    <location>
        <begin position="76"/>
        <end position="210"/>
    </location>
</feature>
<dbReference type="InterPro" id="IPR011703">
    <property type="entry name" value="ATPase_AAA-3"/>
</dbReference>
<dbReference type="Pfam" id="PF07726">
    <property type="entry name" value="AAA_3"/>
    <property type="match status" value="1"/>
</dbReference>
<dbReference type="GO" id="GO:0016887">
    <property type="term" value="F:ATP hydrolysis activity"/>
    <property type="evidence" value="ECO:0007669"/>
    <property type="project" value="InterPro"/>
</dbReference>
<proteinExistence type="inferred from homology"/>
<evidence type="ECO:0000256" key="3">
    <source>
        <dbReference type="ARBA" id="ARBA00061607"/>
    </source>
</evidence>
<evidence type="ECO:0000256" key="1">
    <source>
        <dbReference type="ARBA" id="ARBA00022741"/>
    </source>
</evidence>
<evidence type="ECO:0000313" key="7">
    <source>
        <dbReference type="Proteomes" id="UP000225740"/>
    </source>
</evidence>
<comment type="caution">
    <text evidence="6">The sequence shown here is derived from an EMBL/GenBank/DDBJ whole genome shotgun (WGS) entry which is preliminary data.</text>
</comment>
<dbReference type="FunFam" id="3.40.50.300:FF:000640">
    <property type="entry name" value="MoxR family ATPase"/>
    <property type="match status" value="1"/>
</dbReference>
<evidence type="ECO:0000256" key="2">
    <source>
        <dbReference type="ARBA" id="ARBA00022840"/>
    </source>
</evidence>
<dbReference type="InterPro" id="IPR027417">
    <property type="entry name" value="P-loop_NTPase"/>
</dbReference>
<gene>
    <name evidence="6" type="ORF">CEE69_01350</name>
</gene>
<evidence type="ECO:0000259" key="4">
    <source>
        <dbReference type="Pfam" id="PF07726"/>
    </source>
</evidence>
<keyword evidence="1" id="KW-0547">Nucleotide-binding</keyword>
<reference evidence="6 7" key="1">
    <citation type="submission" date="2017-06" db="EMBL/GenBank/DDBJ databases">
        <title>Description of Rhodopirellula bahusiensis sp. nov.</title>
        <authorList>
            <person name="Kizina J."/>
            <person name="Harder J."/>
        </authorList>
    </citation>
    <scope>NUCLEOTIDE SEQUENCE [LARGE SCALE GENOMIC DNA]</scope>
    <source>
        <strain evidence="6 7">SWK21</strain>
    </source>
</reference>
<dbReference type="GeneID" id="90606936"/>
<comment type="similarity">
    <text evidence="3">Belongs to the MoxR family.</text>
</comment>
<dbReference type="Proteomes" id="UP000225740">
    <property type="component" value="Unassembled WGS sequence"/>
</dbReference>
<dbReference type="InterPro" id="IPR041628">
    <property type="entry name" value="ChlI/MoxR_AAA_lid"/>
</dbReference>
<dbReference type="AlphaFoldDB" id="A0A2G1WDB8"/>
<dbReference type="InterPro" id="IPR050764">
    <property type="entry name" value="CbbQ/NirQ/NorQ/GpvN"/>
</dbReference>